<sequence length="98" mass="11114">MNNTLENKLAILNRLSLLKNIGKIILRIIGAGLALIIGLWLIMASNMGPAYLPHIMNGDLDFWIRMTLLGVGLGVWISIAVWLLWLILCCFYDLIRRH</sequence>
<gene>
    <name evidence="2" type="ordered locus">Pcryo_2009</name>
</gene>
<keyword evidence="1" id="KW-0472">Membrane</keyword>
<proteinExistence type="predicted"/>
<dbReference type="HOGENOM" id="CLU_2331636_0_0_6"/>
<evidence type="ECO:0000313" key="2">
    <source>
        <dbReference type="EMBL" id="ABE75786.1"/>
    </source>
</evidence>
<dbReference type="KEGG" id="pcr:Pcryo_2009"/>
<protein>
    <submittedName>
        <fullName evidence="2">Uncharacterized protein</fullName>
    </submittedName>
</protein>
<feature type="transmembrane region" description="Helical" evidence="1">
    <location>
        <begin position="62"/>
        <end position="95"/>
    </location>
</feature>
<feature type="transmembrane region" description="Helical" evidence="1">
    <location>
        <begin position="24"/>
        <end position="42"/>
    </location>
</feature>
<reference evidence="2" key="1">
    <citation type="submission" date="2006-03" db="EMBL/GenBank/DDBJ databases">
        <title>Complete sequence of chromosome of Psychrobacter cryohalolentis K5.</title>
        <authorList>
            <consortium name="US DOE Joint Genome Institute"/>
            <person name="Copeland A."/>
            <person name="Lucas S."/>
            <person name="Lapidus A."/>
            <person name="Barry K."/>
            <person name="Detter J.C."/>
            <person name="Glavina del Rio T."/>
            <person name="Hammon N."/>
            <person name="Israni S."/>
            <person name="Dalin E."/>
            <person name="Tice H."/>
            <person name="Pitluck S."/>
            <person name="Brettin T."/>
            <person name="Bruce D."/>
            <person name="Han C."/>
            <person name="Tapia R."/>
            <person name="Sims D.R."/>
            <person name="Gilna P."/>
            <person name="Schmutz J."/>
            <person name="Larimer F."/>
            <person name="Land M."/>
            <person name="Hauser L."/>
            <person name="Kyrpides N."/>
            <person name="Kim E."/>
            <person name="Richardson P."/>
        </authorList>
    </citation>
    <scope>NUCLEOTIDE SEQUENCE</scope>
    <source>
        <strain evidence="2">K5</strain>
    </source>
</reference>
<evidence type="ECO:0000313" key="3">
    <source>
        <dbReference type="Proteomes" id="UP000002425"/>
    </source>
</evidence>
<keyword evidence="1" id="KW-0812">Transmembrane</keyword>
<dbReference type="AlphaFoldDB" id="Q1Q967"/>
<dbReference type="RefSeq" id="WP_011514326.1">
    <property type="nucleotide sequence ID" value="NC_007969.1"/>
</dbReference>
<dbReference type="Proteomes" id="UP000002425">
    <property type="component" value="Chromosome"/>
</dbReference>
<dbReference type="EMBL" id="CP000323">
    <property type="protein sequence ID" value="ABE75786.1"/>
    <property type="molecule type" value="Genomic_DNA"/>
</dbReference>
<keyword evidence="3" id="KW-1185">Reference proteome</keyword>
<evidence type="ECO:0000256" key="1">
    <source>
        <dbReference type="SAM" id="Phobius"/>
    </source>
</evidence>
<name>Q1Q967_PSYCK</name>
<organism evidence="2 3">
    <name type="scientific">Psychrobacter cryohalolentis (strain ATCC BAA-1226 / DSM 17306 / VKM B-2378 / K5)</name>
    <dbReference type="NCBI Taxonomy" id="335284"/>
    <lineage>
        <taxon>Bacteria</taxon>
        <taxon>Pseudomonadati</taxon>
        <taxon>Pseudomonadota</taxon>
        <taxon>Gammaproteobacteria</taxon>
        <taxon>Moraxellales</taxon>
        <taxon>Moraxellaceae</taxon>
        <taxon>Psychrobacter</taxon>
    </lineage>
</organism>
<keyword evidence="1" id="KW-1133">Transmembrane helix</keyword>
<accession>Q1Q967</accession>